<reference evidence="7 8" key="1">
    <citation type="submission" date="2019-02" db="EMBL/GenBank/DDBJ databases">
        <title>Dyella amyloliquefaciens sp. nov., isolated from forest soil.</title>
        <authorList>
            <person name="Gao Z.-H."/>
            <person name="Qiu L.-H."/>
        </authorList>
    </citation>
    <scope>NUCLEOTIDE SEQUENCE [LARGE SCALE GENOMIC DNA]</scope>
    <source>
        <strain evidence="7 8">KACC 12747</strain>
    </source>
</reference>
<organism evidence="7 8">
    <name type="scientific">Dyella soli</name>
    <dbReference type="NCBI Taxonomy" id="522319"/>
    <lineage>
        <taxon>Bacteria</taxon>
        <taxon>Pseudomonadati</taxon>
        <taxon>Pseudomonadota</taxon>
        <taxon>Gammaproteobacteria</taxon>
        <taxon>Lysobacterales</taxon>
        <taxon>Rhodanobacteraceae</taxon>
        <taxon>Dyella</taxon>
    </lineage>
</organism>
<dbReference type="InterPro" id="IPR037682">
    <property type="entry name" value="TonB_C"/>
</dbReference>
<evidence type="ECO:0000313" key="7">
    <source>
        <dbReference type="EMBL" id="TCI06152.1"/>
    </source>
</evidence>
<keyword evidence="3" id="KW-1133">Transmembrane helix</keyword>
<dbReference type="PROSITE" id="PS52015">
    <property type="entry name" value="TONB_CTD"/>
    <property type="match status" value="1"/>
</dbReference>
<evidence type="ECO:0000256" key="1">
    <source>
        <dbReference type="ARBA" id="ARBA00004167"/>
    </source>
</evidence>
<dbReference type="Pfam" id="PF03544">
    <property type="entry name" value="TonB_C"/>
    <property type="match status" value="1"/>
</dbReference>
<evidence type="ECO:0000259" key="6">
    <source>
        <dbReference type="PROSITE" id="PS52015"/>
    </source>
</evidence>
<comment type="subcellular location">
    <subcellularLocation>
        <location evidence="1">Membrane</location>
        <topology evidence="1">Single-pass membrane protein</topology>
    </subcellularLocation>
</comment>
<dbReference type="EMBL" id="SJTG01000007">
    <property type="protein sequence ID" value="TCI06152.1"/>
    <property type="molecule type" value="Genomic_DNA"/>
</dbReference>
<dbReference type="AlphaFoldDB" id="A0A4R0YGP7"/>
<keyword evidence="8" id="KW-1185">Reference proteome</keyword>
<evidence type="ECO:0000256" key="3">
    <source>
        <dbReference type="ARBA" id="ARBA00022989"/>
    </source>
</evidence>
<feature type="chain" id="PRO_5020789568" evidence="5">
    <location>
        <begin position="26"/>
        <end position="166"/>
    </location>
</feature>
<evidence type="ECO:0000256" key="5">
    <source>
        <dbReference type="SAM" id="SignalP"/>
    </source>
</evidence>
<dbReference type="NCBIfam" id="TIGR01352">
    <property type="entry name" value="tonB_Cterm"/>
    <property type="match status" value="1"/>
</dbReference>
<comment type="caution">
    <text evidence="7">The sequence shown here is derived from an EMBL/GenBank/DDBJ whole genome shotgun (WGS) entry which is preliminary data.</text>
</comment>
<evidence type="ECO:0000256" key="4">
    <source>
        <dbReference type="ARBA" id="ARBA00023136"/>
    </source>
</evidence>
<keyword evidence="2" id="KW-0812">Transmembrane</keyword>
<evidence type="ECO:0000256" key="2">
    <source>
        <dbReference type="ARBA" id="ARBA00022692"/>
    </source>
</evidence>
<proteinExistence type="predicted"/>
<feature type="domain" description="TonB C-terminal" evidence="6">
    <location>
        <begin position="76"/>
        <end position="166"/>
    </location>
</feature>
<keyword evidence="4" id="KW-0472">Membrane</keyword>
<name>A0A4R0YGP7_9GAMM</name>
<feature type="signal peptide" evidence="5">
    <location>
        <begin position="1"/>
        <end position="25"/>
    </location>
</feature>
<protein>
    <submittedName>
        <fullName evidence="7">Energy transducer TonB</fullName>
    </submittedName>
</protein>
<sequence>MPRLRTTATLSLLMLLGGIAGTAWLSEQTAGWQGPKARYVQVPEKLARRPATTPRRERPRVVHPSEVGAIAAPVAPESISLTPVDMPWPETSLFSRRETPDGRVLLDLNVDGVGHVVSARVAESSGNANVDAEALSVVKGWRFAVPDGHPDGARGELVWRAAGAGP</sequence>
<dbReference type="Gene3D" id="3.30.1150.10">
    <property type="match status" value="1"/>
</dbReference>
<dbReference type="Proteomes" id="UP000291822">
    <property type="component" value="Unassembled WGS sequence"/>
</dbReference>
<dbReference type="GO" id="GO:0016020">
    <property type="term" value="C:membrane"/>
    <property type="evidence" value="ECO:0007669"/>
    <property type="project" value="UniProtKB-SubCell"/>
</dbReference>
<accession>A0A4R0YGP7</accession>
<dbReference type="SUPFAM" id="SSF74653">
    <property type="entry name" value="TolA/TonB C-terminal domain"/>
    <property type="match status" value="1"/>
</dbReference>
<dbReference type="RefSeq" id="WP_131152579.1">
    <property type="nucleotide sequence ID" value="NZ_SJTG01000007.1"/>
</dbReference>
<dbReference type="GO" id="GO:0055085">
    <property type="term" value="P:transmembrane transport"/>
    <property type="evidence" value="ECO:0007669"/>
    <property type="project" value="InterPro"/>
</dbReference>
<dbReference type="InterPro" id="IPR006260">
    <property type="entry name" value="TonB/TolA_C"/>
</dbReference>
<keyword evidence="5" id="KW-0732">Signal</keyword>
<gene>
    <name evidence="7" type="ORF">EZM97_35075</name>
</gene>
<evidence type="ECO:0000313" key="8">
    <source>
        <dbReference type="Proteomes" id="UP000291822"/>
    </source>
</evidence>